<gene>
    <name evidence="1" type="ORF">H8R25_10195</name>
</gene>
<protein>
    <recommendedName>
        <fullName evidence="3">ABM domain-containing protein</fullName>
    </recommendedName>
</protein>
<dbReference type="Proteomes" id="UP000641454">
    <property type="component" value="Unassembled WGS sequence"/>
</dbReference>
<organism evidence="1 2">
    <name type="scientific">Flavobacterium muglaense</name>
    <dbReference type="NCBI Taxonomy" id="2764716"/>
    <lineage>
        <taxon>Bacteria</taxon>
        <taxon>Pseudomonadati</taxon>
        <taxon>Bacteroidota</taxon>
        <taxon>Flavobacteriia</taxon>
        <taxon>Flavobacteriales</taxon>
        <taxon>Flavobacteriaceae</taxon>
        <taxon>Flavobacterium</taxon>
    </lineage>
</organism>
<accession>A0A923MZW6</accession>
<evidence type="ECO:0008006" key="3">
    <source>
        <dbReference type="Google" id="ProtNLM"/>
    </source>
</evidence>
<dbReference type="AlphaFoldDB" id="A0A923MZW6"/>
<dbReference type="EMBL" id="JACRUL010000022">
    <property type="protein sequence ID" value="MBC5844806.1"/>
    <property type="molecule type" value="Genomic_DNA"/>
</dbReference>
<dbReference type="InterPro" id="IPR011008">
    <property type="entry name" value="Dimeric_a/b-barrel"/>
</dbReference>
<dbReference type="SUPFAM" id="SSF54909">
    <property type="entry name" value="Dimeric alpha+beta barrel"/>
    <property type="match status" value="1"/>
</dbReference>
<evidence type="ECO:0000313" key="2">
    <source>
        <dbReference type="Proteomes" id="UP000641454"/>
    </source>
</evidence>
<name>A0A923MZW6_9FLAO</name>
<dbReference type="RefSeq" id="WP_187018641.1">
    <property type="nucleotide sequence ID" value="NZ_JACRUK010000022.1"/>
</dbReference>
<comment type="caution">
    <text evidence="1">The sequence shown here is derived from an EMBL/GenBank/DDBJ whole genome shotgun (WGS) entry which is preliminary data.</text>
</comment>
<keyword evidence="2" id="KW-1185">Reference proteome</keyword>
<evidence type="ECO:0000313" key="1">
    <source>
        <dbReference type="EMBL" id="MBC5844806.1"/>
    </source>
</evidence>
<proteinExistence type="predicted"/>
<sequence length="129" mass="15020">MKKIIAIFAVLALMSFHHKIQHKKQLCHQVKSSYITEITTFKYKPEVNAVDFWKEDAKIQANYTSVQAGFISRESGDSEEKNEVLVIVKWKTKADADASMNKFMTDKSVQTYMQMIDPSTMKMERYENK</sequence>
<dbReference type="Gene3D" id="3.30.70.100">
    <property type="match status" value="1"/>
</dbReference>
<reference evidence="1 2" key="1">
    <citation type="submission" date="2020-08" db="EMBL/GenBank/DDBJ databases">
        <title>Description of novel Flavobacterium F-392 isolate.</title>
        <authorList>
            <person name="Saticioglu I.B."/>
            <person name="Duman M."/>
            <person name="Altun S."/>
        </authorList>
    </citation>
    <scope>NUCLEOTIDE SEQUENCE [LARGE SCALE GENOMIC DNA]</scope>
    <source>
        <strain evidence="1 2">F-392</strain>
    </source>
</reference>